<keyword evidence="6" id="KW-1185">Reference proteome</keyword>
<proteinExistence type="inferred from homology"/>
<dbReference type="Gene3D" id="3.90.1510.10">
    <property type="entry name" value="Glycerate kinase, domain 2"/>
    <property type="match status" value="1"/>
</dbReference>
<comment type="similarity">
    <text evidence="1 4">Belongs to the glycerate kinase type-1 family.</text>
</comment>
<dbReference type="EMBL" id="FWFG01000101">
    <property type="protein sequence ID" value="SLM94741.1"/>
    <property type="molecule type" value="Genomic_DNA"/>
</dbReference>
<dbReference type="EC" id="2.7.1.31" evidence="5"/>
<dbReference type="InterPro" id="IPR004381">
    <property type="entry name" value="Glycerate_kinase"/>
</dbReference>
<evidence type="ECO:0000313" key="6">
    <source>
        <dbReference type="Proteomes" id="UP000195981"/>
    </source>
</evidence>
<dbReference type="Pfam" id="PF02595">
    <property type="entry name" value="Gly_kinase"/>
    <property type="match status" value="1"/>
</dbReference>
<dbReference type="InterPro" id="IPR018193">
    <property type="entry name" value="Glyc_kinase_flavodox-like_fold"/>
</dbReference>
<dbReference type="PANTHER" id="PTHR21599:SF0">
    <property type="entry name" value="GLYCERATE KINASE"/>
    <property type="match status" value="1"/>
</dbReference>
<dbReference type="OrthoDB" id="9774290at2"/>
<sequence>MKIVLAPDSFKESVTAAEAASAMARGVRTVVPDAECIEVPMSDGGEGFTEAVAAGIGARVIDVDVHDALGRPARGTIAVGEGIAAFEVASAVGLDMVETGERDIMRSSSRGVGELLLAAVEHVGEGGQVVVGLGGSATNDGGAGMLAALGAQFLDSEGHELEPHPAGLRDLARIDLSGLDPAVRSLRITAACDVTNPLTGERGASAVFGPQKGADADTVRDLDSLLDRLARTAQQATDADAGGKGPASAAAAEGAGAAGGLGWALMAFLGALMEPGVDLVCRTADLAGAVRGADLVLTGEGSVDAQTLDGKTPAGVARVAAAAGVPCVVLAGRVVADADVLLEHGVSALVGIVPGAVDLETALAAGAENLERSAATVVRLARLGI</sequence>
<accession>A0A1X6X662</accession>
<protein>
    <submittedName>
        <fullName evidence="5">Glycerate kinase</fullName>
        <ecNumber evidence="5">2.7.1.31</ecNumber>
    </submittedName>
</protein>
<dbReference type="RefSeq" id="WP_087104952.1">
    <property type="nucleotide sequence ID" value="NZ_FWFG01000101.1"/>
</dbReference>
<dbReference type="PANTHER" id="PTHR21599">
    <property type="entry name" value="GLYCERATE KINASE"/>
    <property type="match status" value="1"/>
</dbReference>
<evidence type="ECO:0000256" key="3">
    <source>
        <dbReference type="ARBA" id="ARBA00022777"/>
    </source>
</evidence>
<dbReference type="GO" id="GO:0008887">
    <property type="term" value="F:glycerate kinase activity"/>
    <property type="evidence" value="ECO:0007669"/>
    <property type="project" value="UniProtKB-UniRule"/>
</dbReference>
<dbReference type="AlphaFoldDB" id="A0A1X6X662"/>
<dbReference type="GO" id="GO:0031388">
    <property type="term" value="P:organic acid phosphorylation"/>
    <property type="evidence" value="ECO:0007669"/>
    <property type="project" value="UniProtKB-UniRule"/>
</dbReference>
<evidence type="ECO:0000256" key="4">
    <source>
        <dbReference type="PIRNR" id="PIRNR006078"/>
    </source>
</evidence>
<dbReference type="InterPro" id="IPR018197">
    <property type="entry name" value="Glycerate_kinase_RE-like"/>
</dbReference>
<dbReference type="Proteomes" id="UP000195981">
    <property type="component" value="Unassembled WGS sequence"/>
</dbReference>
<dbReference type="InterPro" id="IPR036129">
    <property type="entry name" value="Glycerate_kinase_sf"/>
</dbReference>
<dbReference type="NCBIfam" id="TIGR00045">
    <property type="entry name" value="glycerate kinase"/>
    <property type="match status" value="1"/>
</dbReference>
<evidence type="ECO:0000256" key="1">
    <source>
        <dbReference type="ARBA" id="ARBA00006284"/>
    </source>
</evidence>
<organism evidence="5 6">
    <name type="scientific">Brachybacterium nesterenkovii</name>
    <dbReference type="NCBI Taxonomy" id="47847"/>
    <lineage>
        <taxon>Bacteria</taxon>
        <taxon>Bacillati</taxon>
        <taxon>Actinomycetota</taxon>
        <taxon>Actinomycetes</taxon>
        <taxon>Micrococcales</taxon>
        <taxon>Dermabacteraceae</taxon>
        <taxon>Brachybacterium</taxon>
    </lineage>
</organism>
<keyword evidence="3 4" id="KW-0418">Kinase</keyword>
<dbReference type="SUPFAM" id="SSF110738">
    <property type="entry name" value="Glycerate kinase I"/>
    <property type="match status" value="1"/>
</dbReference>
<evidence type="ECO:0000256" key="2">
    <source>
        <dbReference type="ARBA" id="ARBA00022679"/>
    </source>
</evidence>
<reference evidence="5 6" key="1">
    <citation type="submission" date="2017-02" db="EMBL/GenBank/DDBJ databases">
        <authorList>
            <person name="Peterson S.W."/>
        </authorList>
    </citation>
    <scope>NUCLEOTIDE SEQUENCE [LARGE SCALE GENOMIC DNA]</scope>
    <source>
        <strain evidence="5 6">CIP104813</strain>
    </source>
</reference>
<name>A0A1X6X662_9MICO</name>
<gene>
    <name evidence="5" type="ORF">FM110_11810</name>
</gene>
<evidence type="ECO:0000313" key="5">
    <source>
        <dbReference type="EMBL" id="SLM94741.1"/>
    </source>
</evidence>
<keyword evidence="2 4" id="KW-0808">Transferase</keyword>
<dbReference type="Gene3D" id="3.40.50.10350">
    <property type="entry name" value="Glycerate kinase, domain 1"/>
    <property type="match status" value="1"/>
</dbReference>
<dbReference type="PIRSF" id="PIRSF006078">
    <property type="entry name" value="GlxK"/>
    <property type="match status" value="1"/>
</dbReference>